<keyword evidence="1" id="KW-0732">Signal</keyword>
<protein>
    <submittedName>
        <fullName evidence="3">Uncharacterized protein LOC111350064</fullName>
    </submittedName>
</protein>
<dbReference type="AlphaFoldDB" id="A0A9J7IJ96"/>
<proteinExistence type="predicted"/>
<name>A0A9J7IJ96_SPOLT</name>
<evidence type="ECO:0000313" key="2">
    <source>
        <dbReference type="Proteomes" id="UP000301870"/>
    </source>
</evidence>
<feature type="chain" id="PRO_5039909178" evidence="1">
    <location>
        <begin position="23"/>
        <end position="208"/>
    </location>
</feature>
<organism evidence="2 3">
    <name type="scientific">Spodoptera litura</name>
    <name type="common">Asian cotton leafworm</name>
    <dbReference type="NCBI Taxonomy" id="69820"/>
    <lineage>
        <taxon>Eukaryota</taxon>
        <taxon>Metazoa</taxon>
        <taxon>Ecdysozoa</taxon>
        <taxon>Arthropoda</taxon>
        <taxon>Hexapoda</taxon>
        <taxon>Insecta</taxon>
        <taxon>Pterygota</taxon>
        <taxon>Neoptera</taxon>
        <taxon>Endopterygota</taxon>
        <taxon>Lepidoptera</taxon>
        <taxon>Glossata</taxon>
        <taxon>Ditrysia</taxon>
        <taxon>Noctuoidea</taxon>
        <taxon>Noctuidae</taxon>
        <taxon>Amphipyrinae</taxon>
        <taxon>Spodoptera</taxon>
    </lineage>
</organism>
<accession>A0A9J7IJ96</accession>
<sequence length="208" mass="21553">MQFKLFILLVACCSSLVPSALAFHLLAAKAAAKDAAHEILAIGKETLAAKKAVLAKAAADMISVIAQGIGAKSSIIATAAASLAGAVLNGTLFIGAALARGGFNIIAAKLGMTPTVVVESPSVVVKPPVIEETVVEEVDQSSEPPVVVECDKPGVIQEPYPYRIEPYSSVSMDAKPKVVDLPDSQPAFEIIAPADSPYIYEVVPNAWS</sequence>
<dbReference type="OrthoDB" id="7469472at2759"/>
<keyword evidence="2" id="KW-1185">Reference proteome</keyword>
<dbReference type="Proteomes" id="UP000301870">
    <property type="component" value="Chromosome 1"/>
</dbReference>
<dbReference type="RefSeq" id="XP_022817256.1">
    <property type="nucleotide sequence ID" value="XM_022961488.1"/>
</dbReference>
<feature type="signal peptide" evidence="1">
    <location>
        <begin position="1"/>
        <end position="22"/>
    </location>
</feature>
<dbReference type="KEGG" id="sliu:111350064"/>
<reference evidence="3" key="1">
    <citation type="submission" date="2025-08" db="UniProtKB">
        <authorList>
            <consortium name="RefSeq"/>
        </authorList>
    </citation>
    <scope>IDENTIFICATION</scope>
    <source>
        <strain evidence="3">Ishihara</strain>
        <tissue evidence="3">Whole body</tissue>
    </source>
</reference>
<evidence type="ECO:0000256" key="1">
    <source>
        <dbReference type="SAM" id="SignalP"/>
    </source>
</evidence>
<dbReference type="GeneID" id="111350064"/>
<gene>
    <name evidence="3" type="primary">LOC111350064</name>
</gene>
<evidence type="ECO:0000313" key="3">
    <source>
        <dbReference type="RefSeq" id="XP_022817256.1"/>
    </source>
</evidence>